<dbReference type="AlphaFoldDB" id="A0A318Z769"/>
<proteinExistence type="predicted"/>
<keyword evidence="2" id="KW-1185">Reference proteome</keyword>
<gene>
    <name evidence="1" type="ORF">BP01DRAFT_384902</name>
</gene>
<dbReference type="OrthoDB" id="5354164at2759"/>
<reference evidence="1 2" key="1">
    <citation type="submission" date="2016-12" db="EMBL/GenBank/DDBJ databases">
        <title>The genomes of Aspergillus section Nigri reveals drivers in fungal speciation.</title>
        <authorList>
            <consortium name="DOE Joint Genome Institute"/>
            <person name="Vesth T.C."/>
            <person name="Nybo J."/>
            <person name="Theobald S."/>
            <person name="Brandl J."/>
            <person name="Frisvad J.C."/>
            <person name="Nielsen K.F."/>
            <person name="Lyhne E.K."/>
            <person name="Kogle M.E."/>
            <person name="Kuo A."/>
            <person name="Riley R."/>
            <person name="Clum A."/>
            <person name="Nolan M."/>
            <person name="Lipzen A."/>
            <person name="Salamov A."/>
            <person name="Henrissat B."/>
            <person name="Wiebenga A."/>
            <person name="De Vries R.P."/>
            <person name="Grigoriev I.V."/>
            <person name="Mortensen U.H."/>
            <person name="Andersen M.R."/>
            <person name="Baker S.E."/>
        </authorList>
    </citation>
    <scope>NUCLEOTIDE SEQUENCE [LARGE SCALE GENOMIC DNA]</scope>
    <source>
        <strain evidence="1 2">JOP 1030-1</strain>
    </source>
</reference>
<name>A0A318Z769_9EURO</name>
<evidence type="ECO:0000313" key="2">
    <source>
        <dbReference type="Proteomes" id="UP000248349"/>
    </source>
</evidence>
<evidence type="ECO:0000313" key="1">
    <source>
        <dbReference type="EMBL" id="PYH42949.1"/>
    </source>
</evidence>
<dbReference type="RefSeq" id="XP_025428931.1">
    <property type="nucleotide sequence ID" value="XM_025577550.1"/>
</dbReference>
<dbReference type="EMBL" id="KZ821247">
    <property type="protein sequence ID" value="PYH42949.1"/>
    <property type="molecule type" value="Genomic_DNA"/>
</dbReference>
<dbReference type="Proteomes" id="UP000248349">
    <property type="component" value="Unassembled WGS sequence"/>
</dbReference>
<sequence>MSAWKSSMVKMEALLTGTSQAIQPGKLLLVAYSWHLFPHILATISGMDLITQADLVFSLSTTVTVGLEESPVMKKANSIYWSLPLARVRYALGSKRKLDQFLAFSGYRRWLCAGGGSQEEFEQVHQAFYRYRQNPGYDDLENLISLEQEMFPDEIERKAVVEDYLSRKARYEYHGEEVLKRDLRLDDFGRQCEPSDDHLCHAKIPHYILFYGDEDSTGFFVLDDSPNNLTKDWMARCDMRHFTALVEAQGISASAFACELYETLQTPQLSGVGSAVTSGHSHITLKAVFTMNETL</sequence>
<dbReference type="GeneID" id="37078779"/>
<organism evidence="1 2">
    <name type="scientific">Aspergillus saccharolyticus JOP 1030-1</name>
    <dbReference type="NCBI Taxonomy" id="1450539"/>
    <lineage>
        <taxon>Eukaryota</taxon>
        <taxon>Fungi</taxon>
        <taxon>Dikarya</taxon>
        <taxon>Ascomycota</taxon>
        <taxon>Pezizomycotina</taxon>
        <taxon>Eurotiomycetes</taxon>
        <taxon>Eurotiomycetidae</taxon>
        <taxon>Eurotiales</taxon>
        <taxon>Aspergillaceae</taxon>
        <taxon>Aspergillus</taxon>
        <taxon>Aspergillus subgen. Circumdati</taxon>
    </lineage>
</organism>
<accession>A0A318Z769</accession>
<protein>
    <submittedName>
        <fullName evidence="1">Uncharacterized protein</fullName>
    </submittedName>
</protein>